<reference evidence="7" key="1">
    <citation type="submission" date="2023-07" db="EMBL/GenBank/DDBJ databases">
        <title>Two novel species in the genus Flavivirga.</title>
        <authorList>
            <person name="Kwon K."/>
        </authorList>
    </citation>
    <scope>NUCLEOTIDE SEQUENCE</scope>
    <source>
        <strain evidence="7">KACC 14158</strain>
    </source>
</reference>
<dbReference type="InterPro" id="IPR026444">
    <property type="entry name" value="Secre_tail"/>
</dbReference>
<dbReference type="Gene3D" id="2.60.40.2030">
    <property type="match status" value="6"/>
</dbReference>
<dbReference type="InterPro" id="IPR003644">
    <property type="entry name" value="Calx_beta"/>
</dbReference>
<dbReference type="PANTHER" id="PTHR11878">
    <property type="entry name" value="SODIUM/CALCIUM EXCHANGER"/>
    <property type="match status" value="1"/>
</dbReference>
<comment type="caution">
    <text evidence="7">The sequence shown here is derived from an EMBL/GenBank/DDBJ whole genome shotgun (WGS) entry which is preliminary data.</text>
</comment>
<dbReference type="RefSeq" id="WP_303301787.1">
    <property type="nucleotide sequence ID" value="NZ_BAABDA010000050.1"/>
</dbReference>
<gene>
    <name evidence="7" type="ORF">Q4Q40_10715</name>
</gene>
<sequence length="1161" mass="118128">MKKITCILNLFLLTFIIPQLLNAQCTPDNTDISLPQAGGPGRWSQSFQATCTGTLDALRIVAANNVSGITVTIYEGDGFAGSNLGFLTNQSISQATGGVPALYTDYSEFDFSGEGILLTSGQTYTFDLSAAEVHYDQSNSPSYSGGQMYFAGDAYSTLDLLFEIDITASNAAPVVTAPLAPTVSEDDTNIALDNSIDITDSDGDNQTVTFTITGGTLTTGTTGITFGGSGNGSSSFTASGTLSAINTALDAATFTPTPGLSGTNAGTIQFVSNDGTDDSNTASVTFDITATSNITIDDPSVTEGNAGTTVLTYTVTLSPSNAGTVIVDYATANGTATAGSDYLAIATTTLTFNSGQTSKTFDVTVNGDAMLEANETILVNLSNITGSNAVITDSQGSGTITNDDTAAVTIANVSGNENDGAITVTATLDNAVQGGFTVDVSTADGTATTADSDYSAVTSQTLTFTGNASENQTFTVTPTGDTKLEANETLIVSQSNLASTTLAVNIADGATVTVDNDDTAAVTIANVSGNENDGAITVTATLDNAVQGGFTVDVSTADGTATTADSDYSAVTSQTLTFTGNASETQTFTVTPTGDTKLEANENLTVSQSNLASTTLAVNIADGATVTVENDDAAAITIANVSGNENDGAITVTATLDNAVQGGFTVDVSTADGTATTADSDYSAVTSQTLTFTGNASETQTFTVTPTGDTKLEANETLIVSQSNLASTTLAVNIADGATVTVDNDDAAAVTIANVSGNENDGAITVTATLDNAVQGGFTVDVSTADGTATTADSDYSAVTSQTLTFTGNASETQTFTVTPTGDTKLEANETLTVSQSNLASTTLAVNIADGATVTVDNDDTAAVTIANVSGNENDGAITVTATLDNAVQGGFTVDVSTADGTATTADSDYSAVTSQTLTFTGNASETQTFTVTPTGDTKLETNETITVSQSNLAATTLGVDITNGAVVTVLNDDFQATVTTSDANSITSNAVDLGGEVTAEGSSSVTARGIVYAITSENASPQIGGANVITDDNGIGSGVFNETISSLAANTQYSYVAYATNTQGTSYGSVKTFSTTTLGIEEEPLKVSVNVYPNPVNKILHINTNNIKLEKVTLYNILGKMIKHIEIENKEIDFSSMTNGIYLLKIVTSEGTLVKRIIKK</sequence>
<evidence type="ECO:0000256" key="4">
    <source>
        <dbReference type="ARBA" id="ARBA00023065"/>
    </source>
</evidence>
<accession>A0ABT8WNC2</accession>
<evidence type="ECO:0000256" key="1">
    <source>
        <dbReference type="ARBA" id="ARBA00022729"/>
    </source>
</evidence>
<feature type="domain" description="Calx-beta" evidence="6">
    <location>
        <begin position="852"/>
        <end position="951"/>
    </location>
</feature>
<dbReference type="Pfam" id="PF03160">
    <property type="entry name" value="Calx-beta"/>
    <property type="match status" value="5"/>
</dbReference>
<dbReference type="SUPFAM" id="SSF141072">
    <property type="entry name" value="CalX-like"/>
    <property type="match status" value="6"/>
</dbReference>
<feature type="domain" description="Calx-beta" evidence="6">
    <location>
        <begin position="281"/>
        <end position="382"/>
    </location>
</feature>
<keyword evidence="4" id="KW-0406">Ion transport</keyword>
<feature type="domain" description="Calx-beta" evidence="6">
    <location>
        <begin position="624"/>
        <end position="723"/>
    </location>
</feature>
<dbReference type="PANTHER" id="PTHR11878:SF65">
    <property type="entry name" value="NA_CA-EXCHANGE PROTEIN, ISOFORM G"/>
    <property type="match status" value="1"/>
</dbReference>
<dbReference type="InterPro" id="IPR051171">
    <property type="entry name" value="CaCA"/>
</dbReference>
<evidence type="ECO:0000256" key="5">
    <source>
        <dbReference type="SAM" id="SignalP"/>
    </source>
</evidence>
<dbReference type="NCBIfam" id="TIGR04183">
    <property type="entry name" value="Por_Secre_tail"/>
    <property type="match status" value="1"/>
</dbReference>
<evidence type="ECO:0000313" key="7">
    <source>
        <dbReference type="EMBL" id="MDO5974656.1"/>
    </source>
</evidence>
<dbReference type="SMART" id="SM00237">
    <property type="entry name" value="Calx_beta"/>
    <property type="match status" value="6"/>
</dbReference>
<feature type="domain" description="Calx-beta" evidence="6">
    <location>
        <begin position="510"/>
        <end position="609"/>
    </location>
</feature>
<keyword evidence="3" id="KW-0106">Calcium</keyword>
<evidence type="ECO:0000256" key="3">
    <source>
        <dbReference type="ARBA" id="ARBA00022837"/>
    </source>
</evidence>
<keyword evidence="2" id="KW-0677">Repeat</keyword>
<feature type="signal peptide" evidence="5">
    <location>
        <begin position="1"/>
        <end position="23"/>
    </location>
</feature>
<evidence type="ECO:0000313" key="8">
    <source>
        <dbReference type="Proteomes" id="UP001176806"/>
    </source>
</evidence>
<keyword evidence="4" id="KW-0813">Transport</keyword>
<dbReference type="EMBL" id="JAUOEL010000003">
    <property type="protein sequence ID" value="MDO5974656.1"/>
    <property type="molecule type" value="Genomic_DNA"/>
</dbReference>
<feature type="chain" id="PRO_5045290445" evidence="5">
    <location>
        <begin position="24"/>
        <end position="1161"/>
    </location>
</feature>
<proteinExistence type="predicted"/>
<dbReference type="Pfam" id="PF18962">
    <property type="entry name" value="Por_Secre_tail"/>
    <property type="match status" value="1"/>
</dbReference>
<dbReference type="InterPro" id="IPR038081">
    <property type="entry name" value="CalX-like_sf"/>
</dbReference>
<evidence type="ECO:0000256" key="2">
    <source>
        <dbReference type="ARBA" id="ARBA00022737"/>
    </source>
</evidence>
<organism evidence="7 8">
    <name type="scientific">Flavivirga jejuensis</name>
    <dbReference type="NCBI Taxonomy" id="870487"/>
    <lineage>
        <taxon>Bacteria</taxon>
        <taxon>Pseudomonadati</taxon>
        <taxon>Bacteroidota</taxon>
        <taxon>Flavobacteriia</taxon>
        <taxon>Flavobacteriales</taxon>
        <taxon>Flavobacteriaceae</taxon>
        <taxon>Flavivirga</taxon>
    </lineage>
</organism>
<protein>
    <submittedName>
        <fullName evidence="7">Calx-beta domain-containing protein</fullName>
    </submittedName>
</protein>
<keyword evidence="1 5" id="KW-0732">Signal</keyword>
<keyword evidence="8" id="KW-1185">Reference proteome</keyword>
<feature type="domain" description="Calx-beta" evidence="6">
    <location>
        <begin position="738"/>
        <end position="837"/>
    </location>
</feature>
<feature type="domain" description="Calx-beta" evidence="6">
    <location>
        <begin position="396"/>
        <end position="495"/>
    </location>
</feature>
<name>A0ABT8WNC2_9FLAO</name>
<dbReference type="Proteomes" id="UP001176806">
    <property type="component" value="Unassembled WGS sequence"/>
</dbReference>
<evidence type="ECO:0000259" key="6">
    <source>
        <dbReference type="SMART" id="SM00237"/>
    </source>
</evidence>